<dbReference type="EMBL" id="JANUGV010000013">
    <property type="protein sequence ID" value="MCS0611080.1"/>
    <property type="molecule type" value="Genomic_DNA"/>
</dbReference>
<dbReference type="Gene3D" id="2.60.120.380">
    <property type="match status" value="2"/>
</dbReference>
<dbReference type="RefSeq" id="WP_258858609.1">
    <property type="nucleotide sequence ID" value="NZ_JANUGV010000013.1"/>
</dbReference>
<keyword evidence="3" id="KW-1185">Reference proteome</keyword>
<feature type="domain" description="DUF4214" evidence="1">
    <location>
        <begin position="474"/>
        <end position="543"/>
    </location>
</feature>
<evidence type="ECO:0000313" key="2">
    <source>
        <dbReference type="EMBL" id="MCS0611080.1"/>
    </source>
</evidence>
<reference evidence="2 3" key="1">
    <citation type="submission" date="2022-08" db="EMBL/GenBank/DDBJ databases">
        <title>Reclassification of Massilia species as members of the genera Telluria, Duganella, Pseudoduganella, Mokoshia gen. nov. and Zemynaea gen. nov. using orthogonal and non-orthogonal genome-based approaches.</title>
        <authorList>
            <person name="Bowman J.P."/>
        </authorList>
    </citation>
    <scope>NUCLEOTIDE SEQUENCE [LARGE SCALE GENOMIC DNA]</scope>
    <source>
        <strain evidence="2 3">JCM 31607</strain>
    </source>
</reference>
<name>A0ABT2BRD8_9BURK</name>
<evidence type="ECO:0000259" key="1">
    <source>
        <dbReference type="Pfam" id="PF13946"/>
    </source>
</evidence>
<organism evidence="2 3">
    <name type="scientific">Massilia solisilvae</name>
    <dbReference type="NCBI Taxonomy" id="1811225"/>
    <lineage>
        <taxon>Bacteria</taxon>
        <taxon>Pseudomonadati</taxon>
        <taxon>Pseudomonadota</taxon>
        <taxon>Betaproteobacteria</taxon>
        <taxon>Burkholderiales</taxon>
        <taxon>Oxalobacteraceae</taxon>
        <taxon>Telluria group</taxon>
        <taxon>Massilia</taxon>
    </lineage>
</organism>
<protein>
    <submittedName>
        <fullName evidence="2">DUF4214 domain-containing protein</fullName>
    </submittedName>
</protein>
<proteinExistence type="predicted"/>
<accession>A0ABT2BRD8</accession>
<comment type="caution">
    <text evidence="2">The sequence shown here is derived from an EMBL/GenBank/DDBJ whole genome shotgun (WGS) entry which is preliminary data.</text>
</comment>
<dbReference type="InterPro" id="IPR038255">
    <property type="entry name" value="PBS_linker_sf"/>
</dbReference>
<evidence type="ECO:0000313" key="3">
    <source>
        <dbReference type="Proteomes" id="UP001205861"/>
    </source>
</evidence>
<dbReference type="Gene3D" id="1.10.3130.20">
    <property type="entry name" value="Phycobilisome linker domain"/>
    <property type="match status" value="1"/>
</dbReference>
<dbReference type="Pfam" id="PF13946">
    <property type="entry name" value="DUF4214"/>
    <property type="match status" value="1"/>
</dbReference>
<dbReference type="Proteomes" id="UP001205861">
    <property type="component" value="Unassembled WGS sequence"/>
</dbReference>
<gene>
    <name evidence="2" type="ORF">NX773_23240</name>
</gene>
<sequence length="558" mass="58813">MAIVFGQDQQFTLTNGGSANYQLEVTTKGGAIAIKFTDPAGSGSGEQVWVTLKDAAQNVVFSQATSTSQLFKTTVPSAGTYQLTIEDRDPTDAHDARSYTINASLDAAPATVYDGPLNDTMATALPALLTDRIVGTLGNGDVDVFKVSAGPGQLKAVFGHPSGAVGGAPIRVDLLDDQGRLLTTKTLGQDASFDATMSAPGDFYLRVLDPDVGDHRDGGYYTFSSSLSYETGTVYDGASDTDAAHAQALPLSRVVEAEMHHGDQDFYRLDVPAAGKLTFNFVHTGGNGVAVGMELLDASGNVVFRQTVASDTDFTVNLAAGGPYTVRAFDADPSGGDAGIYCFMTGFSSAGGDTMRGAQGVDARFTSSAGNDTFIGYSGRDAVTFRDARASYELLRTDAGVAVANSSGKDGNDTLFGIDRLYFSDKIAVAYDWQGNAGEVYRLYQAAFDRKPDAGGLGFWIGQHDGGSTLQAIADGFVHSDEFRQAYGPSPTNTELVTKMYEHVLHRAPDAGGIDFWVKALDEGRATVAGVLLGFSESQENFTALVGVAAGFEYKIWA</sequence>
<dbReference type="InterPro" id="IPR025282">
    <property type="entry name" value="DUF4214"/>
</dbReference>